<sequence>MNLTQIFKERIILVSMYTMMNWTKEVSKSVSRPEVGAAVRNLFMFSHRSASNSPGRTVDDDIIRT</sequence>
<organism evidence="1 2">
    <name type="scientific">Leptidea sinapis</name>
    <dbReference type="NCBI Taxonomy" id="189913"/>
    <lineage>
        <taxon>Eukaryota</taxon>
        <taxon>Metazoa</taxon>
        <taxon>Ecdysozoa</taxon>
        <taxon>Arthropoda</taxon>
        <taxon>Hexapoda</taxon>
        <taxon>Insecta</taxon>
        <taxon>Pterygota</taxon>
        <taxon>Neoptera</taxon>
        <taxon>Endopterygota</taxon>
        <taxon>Lepidoptera</taxon>
        <taxon>Glossata</taxon>
        <taxon>Ditrysia</taxon>
        <taxon>Papilionoidea</taxon>
        <taxon>Pieridae</taxon>
        <taxon>Dismorphiinae</taxon>
        <taxon>Leptidea</taxon>
    </lineage>
</organism>
<evidence type="ECO:0000313" key="2">
    <source>
        <dbReference type="Proteomes" id="UP000324832"/>
    </source>
</evidence>
<reference evidence="1 2" key="1">
    <citation type="submission" date="2017-07" db="EMBL/GenBank/DDBJ databases">
        <authorList>
            <person name="Talla V."/>
            <person name="Backstrom N."/>
        </authorList>
    </citation>
    <scope>NUCLEOTIDE SEQUENCE [LARGE SCALE GENOMIC DNA]</scope>
</reference>
<dbReference type="EMBL" id="FZQP02003956">
    <property type="protein sequence ID" value="VVC99074.1"/>
    <property type="molecule type" value="Genomic_DNA"/>
</dbReference>
<proteinExistence type="predicted"/>
<protein>
    <submittedName>
        <fullName evidence="1">Uncharacterized protein</fullName>
    </submittedName>
</protein>
<name>A0A5E4QMB9_9NEOP</name>
<gene>
    <name evidence="1" type="ORF">LSINAPIS_LOCUS10016</name>
</gene>
<accession>A0A5E4QMB9</accession>
<keyword evidence="2" id="KW-1185">Reference proteome</keyword>
<dbReference type="Proteomes" id="UP000324832">
    <property type="component" value="Unassembled WGS sequence"/>
</dbReference>
<dbReference type="AlphaFoldDB" id="A0A5E4QMB9"/>
<evidence type="ECO:0000313" key="1">
    <source>
        <dbReference type="EMBL" id="VVC99074.1"/>
    </source>
</evidence>